<dbReference type="RefSeq" id="WP_121209683.1">
    <property type="nucleotide sequence ID" value="NZ_RBIM01000001.1"/>
</dbReference>
<evidence type="ECO:0000256" key="2">
    <source>
        <dbReference type="ARBA" id="ARBA00022825"/>
    </source>
</evidence>
<dbReference type="GO" id="GO:0006508">
    <property type="term" value="P:proteolysis"/>
    <property type="evidence" value="ECO:0007669"/>
    <property type="project" value="InterPro"/>
</dbReference>
<dbReference type="PROSITE" id="PS51257">
    <property type="entry name" value="PROKAR_LIPOPROTEIN"/>
    <property type="match status" value="1"/>
</dbReference>
<dbReference type="GO" id="GO:0004252">
    <property type="term" value="F:serine-type endopeptidase activity"/>
    <property type="evidence" value="ECO:0007669"/>
    <property type="project" value="TreeGrafter"/>
</dbReference>
<dbReference type="PANTHER" id="PTHR42776">
    <property type="entry name" value="SERINE PEPTIDASE S9 FAMILY MEMBER"/>
    <property type="match status" value="1"/>
</dbReference>
<proteinExistence type="predicted"/>
<dbReference type="GO" id="GO:0004177">
    <property type="term" value="F:aminopeptidase activity"/>
    <property type="evidence" value="ECO:0007669"/>
    <property type="project" value="UniProtKB-KW"/>
</dbReference>
<dbReference type="InterPro" id="IPR001375">
    <property type="entry name" value="Peptidase_S9_cat"/>
</dbReference>
<dbReference type="AlphaFoldDB" id="A0A495DLD9"/>
<evidence type="ECO:0000313" key="5">
    <source>
        <dbReference type="EMBL" id="RKR03752.1"/>
    </source>
</evidence>
<dbReference type="Gene3D" id="2.120.10.60">
    <property type="entry name" value="Tricorn protease N-terminal domain"/>
    <property type="match status" value="1"/>
</dbReference>
<feature type="chain" id="PRO_5019742492" evidence="3">
    <location>
        <begin position="29"/>
        <end position="689"/>
    </location>
</feature>
<keyword evidence="1" id="KW-0378">Hydrolase</keyword>
<organism evidence="5 6">
    <name type="scientific">Maricaulis maris</name>
    <dbReference type="NCBI Taxonomy" id="74318"/>
    <lineage>
        <taxon>Bacteria</taxon>
        <taxon>Pseudomonadati</taxon>
        <taxon>Pseudomonadota</taxon>
        <taxon>Alphaproteobacteria</taxon>
        <taxon>Maricaulales</taxon>
        <taxon>Maricaulaceae</taxon>
        <taxon>Maricaulis</taxon>
    </lineage>
</organism>
<dbReference type="OrthoDB" id="1094230at2"/>
<evidence type="ECO:0000259" key="4">
    <source>
        <dbReference type="Pfam" id="PF00326"/>
    </source>
</evidence>
<feature type="domain" description="Peptidase S9 prolyl oligopeptidase catalytic" evidence="4">
    <location>
        <begin position="466"/>
        <end position="673"/>
    </location>
</feature>
<evidence type="ECO:0000256" key="1">
    <source>
        <dbReference type="ARBA" id="ARBA00022801"/>
    </source>
</evidence>
<dbReference type="Gene3D" id="3.40.50.1820">
    <property type="entry name" value="alpha/beta hydrolase"/>
    <property type="match status" value="1"/>
</dbReference>
<protein>
    <submittedName>
        <fullName evidence="5">Dipeptidyl aminopeptidase/acylaminoacyl peptidase</fullName>
    </submittedName>
</protein>
<dbReference type="SUPFAM" id="SSF53474">
    <property type="entry name" value="alpha/beta-Hydrolases"/>
    <property type="match status" value="1"/>
</dbReference>
<evidence type="ECO:0000256" key="3">
    <source>
        <dbReference type="SAM" id="SignalP"/>
    </source>
</evidence>
<dbReference type="Pfam" id="PF07676">
    <property type="entry name" value="PD40"/>
    <property type="match status" value="1"/>
</dbReference>
<evidence type="ECO:0000313" key="6">
    <source>
        <dbReference type="Proteomes" id="UP000273675"/>
    </source>
</evidence>
<reference evidence="5 6" key="1">
    <citation type="submission" date="2018-10" db="EMBL/GenBank/DDBJ databases">
        <title>Genomic Encyclopedia of Type Strains, Phase IV (KMG-IV): sequencing the most valuable type-strain genomes for metagenomic binning, comparative biology and taxonomic classification.</title>
        <authorList>
            <person name="Goeker M."/>
        </authorList>
    </citation>
    <scope>NUCLEOTIDE SEQUENCE [LARGE SCALE GENOMIC DNA]</scope>
    <source>
        <strain evidence="5 6">DSM 4734</strain>
    </source>
</reference>
<dbReference type="InterPro" id="IPR011042">
    <property type="entry name" value="6-blade_b-propeller_TolB-like"/>
</dbReference>
<keyword evidence="5" id="KW-0031">Aminopeptidase</keyword>
<accession>A0A495DLD9</accession>
<feature type="signal peptide" evidence="3">
    <location>
        <begin position="1"/>
        <end position="28"/>
    </location>
</feature>
<dbReference type="Proteomes" id="UP000273675">
    <property type="component" value="Unassembled WGS sequence"/>
</dbReference>
<keyword evidence="5" id="KW-0645">Protease</keyword>
<dbReference type="SUPFAM" id="SSF82171">
    <property type="entry name" value="DPP6 N-terminal domain-like"/>
    <property type="match status" value="1"/>
</dbReference>
<dbReference type="InterPro" id="IPR011659">
    <property type="entry name" value="WD40"/>
</dbReference>
<dbReference type="Pfam" id="PF00326">
    <property type="entry name" value="Peptidase_S9"/>
    <property type="match status" value="1"/>
</dbReference>
<dbReference type="InterPro" id="IPR029058">
    <property type="entry name" value="AB_hydrolase_fold"/>
</dbReference>
<gene>
    <name evidence="5" type="ORF">C7435_0191</name>
</gene>
<dbReference type="PANTHER" id="PTHR42776:SF27">
    <property type="entry name" value="DIPEPTIDYL PEPTIDASE FAMILY MEMBER 6"/>
    <property type="match status" value="1"/>
</dbReference>
<name>A0A495DLD9_9PROT</name>
<dbReference type="Gene3D" id="2.120.10.30">
    <property type="entry name" value="TolB, C-terminal domain"/>
    <property type="match status" value="1"/>
</dbReference>
<keyword evidence="2" id="KW-0720">Serine protease</keyword>
<sequence>MIRSTVLASLAFAGWLSCALPQAAFALADDNRLVALNPAAATERRDMTPVDMIELPRLDGIRVSHDGRSALVQRVSTDWAEDENETGYWLWQQGQTGLVHQPDLDAADRVVFSPDGRRIAAEIAPEGSSNDEVYIRDLDGGELERLTRHPTAVRSITWSPDELFVYYIASDARSEAERERRSTTHIVDPYYESTRRRHLWRVRVDSGVRQQVTQGELHVRGYHLAANGAILVRVSTETHPDATYQSELMVAAGPSEPFRRVTSNNWPEANARLSPDGRRIAYRARLGQDGLDYVQEKLVVLDLEGGVTRVLAPDASWEVDGFAWLPGGASLVVAVRDGVRSGLVRVDVDAGSLTVISLEDRALVDWSLADETGEVLALFQTEASNGDLWRVTPDGESERLTTIGAATVSAFNRPQQQRVEWRSHDGAVIEGFYFPPLRAGDGPPPLVVQIHGGPRSSDQFGQWKWSRYVPVLAAEGYAVLWVNYRGGVGYGDEFMRGMHGEYFAHADRDVLTGVDHLLASGLADPDRMIISGWSAGGHMTNRLITQTDRFAAAMSGAGAVDWAVHHLTSDVRGARRLLFDADVWAEGAYDRAFVPQSLLRDLHAVTTPTLIFAGEDDERVHPSQSIMLYQALRNLGVEARFYLVPGEEHSFSAPRHRLFRLNAELDWYGRHTGGPDRDWQAPPVPLADD</sequence>
<comment type="caution">
    <text evidence="5">The sequence shown here is derived from an EMBL/GenBank/DDBJ whole genome shotgun (WGS) entry which is preliminary data.</text>
</comment>
<keyword evidence="3" id="KW-0732">Signal</keyword>
<dbReference type="EMBL" id="RBIM01000001">
    <property type="protein sequence ID" value="RKR03752.1"/>
    <property type="molecule type" value="Genomic_DNA"/>
</dbReference>